<dbReference type="EMBL" id="AMZH03003862">
    <property type="protein sequence ID" value="RRT70932.1"/>
    <property type="molecule type" value="Genomic_DNA"/>
</dbReference>
<proteinExistence type="predicted"/>
<accession>A0A427A3Y9</accession>
<evidence type="ECO:0000313" key="1">
    <source>
        <dbReference type="EMBL" id="RRT70932.1"/>
    </source>
</evidence>
<comment type="caution">
    <text evidence="1">The sequence shown here is derived from an EMBL/GenBank/DDBJ whole genome shotgun (WGS) entry which is preliminary data.</text>
</comment>
<dbReference type="Proteomes" id="UP000287651">
    <property type="component" value="Unassembled WGS sequence"/>
</dbReference>
<protein>
    <submittedName>
        <fullName evidence="1">Uncharacterized protein</fullName>
    </submittedName>
</protein>
<sequence>MSFIRETFKPSLIFLRGRGLTNLRQLAICVLVLRWSKADQQSTFELPPYRYIMCMLEPVILLDHVSLEVYDGDVDHRCFRSFVDVKVPREINPVGSPSSHMGKFTLMRGYADSWP</sequence>
<dbReference type="AlphaFoldDB" id="A0A427A3Y9"/>
<reference evidence="1 2" key="1">
    <citation type="journal article" date="2014" name="Agronomy (Basel)">
        <title>A Draft Genome Sequence for Ensete ventricosum, the Drought-Tolerant Tree Against Hunger.</title>
        <authorList>
            <person name="Harrison J."/>
            <person name="Moore K.A."/>
            <person name="Paszkiewicz K."/>
            <person name="Jones T."/>
            <person name="Grant M."/>
            <person name="Ambacheew D."/>
            <person name="Muzemil S."/>
            <person name="Studholme D.J."/>
        </authorList>
    </citation>
    <scope>NUCLEOTIDE SEQUENCE [LARGE SCALE GENOMIC DNA]</scope>
</reference>
<evidence type="ECO:0000313" key="2">
    <source>
        <dbReference type="Proteomes" id="UP000287651"/>
    </source>
</evidence>
<organism evidence="1 2">
    <name type="scientific">Ensete ventricosum</name>
    <name type="common">Abyssinian banana</name>
    <name type="synonym">Musa ensete</name>
    <dbReference type="NCBI Taxonomy" id="4639"/>
    <lineage>
        <taxon>Eukaryota</taxon>
        <taxon>Viridiplantae</taxon>
        <taxon>Streptophyta</taxon>
        <taxon>Embryophyta</taxon>
        <taxon>Tracheophyta</taxon>
        <taxon>Spermatophyta</taxon>
        <taxon>Magnoliopsida</taxon>
        <taxon>Liliopsida</taxon>
        <taxon>Zingiberales</taxon>
        <taxon>Musaceae</taxon>
        <taxon>Ensete</taxon>
    </lineage>
</organism>
<name>A0A427A3Y9_ENSVE</name>
<gene>
    <name evidence="1" type="ORF">B296_00027616</name>
</gene>